<keyword evidence="2" id="KW-0436">Ligase</keyword>
<accession>A0ABW5FXC4</accession>
<dbReference type="SUPFAM" id="SSF56801">
    <property type="entry name" value="Acetyl-CoA synthetase-like"/>
    <property type="match status" value="1"/>
</dbReference>
<gene>
    <name evidence="8" type="ORF">ACFSXZ_25555</name>
</gene>
<keyword evidence="4" id="KW-0443">Lipid metabolism</keyword>
<name>A0ABW5FXC4_9PSEU</name>
<evidence type="ECO:0000256" key="5">
    <source>
        <dbReference type="ARBA" id="ARBA00024484"/>
    </source>
</evidence>
<dbReference type="InterPro" id="IPR000873">
    <property type="entry name" value="AMP-dep_synth/lig_dom"/>
</dbReference>
<comment type="caution">
    <text evidence="8">The sequence shown here is derived from an EMBL/GenBank/DDBJ whole genome shotgun (WGS) entry which is preliminary data.</text>
</comment>
<dbReference type="PANTHER" id="PTHR43272">
    <property type="entry name" value="LONG-CHAIN-FATTY-ACID--COA LIGASE"/>
    <property type="match status" value="1"/>
</dbReference>
<dbReference type="InterPro" id="IPR045851">
    <property type="entry name" value="AMP-bd_C_sf"/>
</dbReference>
<dbReference type="PANTHER" id="PTHR43272:SF32">
    <property type="entry name" value="AMP-DEPENDENT SYNTHETASE_LIGASE DOMAIN-CONTAINING PROTEIN"/>
    <property type="match status" value="1"/>
</dbReference>
<dbReference type="CDD" id="cd05907">
    <property type="entry name" value="VL_LC_FACS_like"/>
    <property type="match status" value="1"/>
</dbReference>
<dbReference type="Pfam" id="PF23562">
    <property type="entry name" value="AMP-binding_C_3"/>
    <property type="match status" value="1"/>
</dbReference>
<dbReference type="InterPro" id="IPR042099">
    <property type="entry name" value="ANL_N_sf"/>
</dbReference>
<sequence>MKTSFSGPGRELTADRGLHSVLRTGRREDPDRPLFRRRSESGWHEIGYREFVRHVESVAGELLRRGVRRGDRVAILGRTGYEWALADFAILAIGAVTVPVYPTSSPHQIRHVLGDSGASWFFAETAEDASRLGAETVWLFAELDSWRDEPGTEFEAHQEKVRAGDLATIVYTSGTTGPPKGCLLTHGNMYASSANTVLRTDWLFRQATEGSAEPATTALVLPLSHVFGRTILLSCVIAGTRTALLPGVPELLGELPTVRPTFLALVPYALEKIRKLGLRDLGPLRYVISGGASLDDTTVAHYRDLGVEILNCYGLTEAATAVTVNAPASNRAGTVGRPIPGTTVGIADDGEVLVSGPNVSPGYWPAPVDTEPGWLHTGDLGRVDDDGYLVITGRRKEILVTSGGKNVAPAPLEDRVRAHPLVSNCMVVGDGRPYVTALVTVDSSADATDRTVVADVQRAVDEANELVSRAESIRKFVIVAGDFTVDAGHLTPSMKLRRAVIAQAYAADIAALYRVDSK</sequence>
<evidence type="ECO:0000256" key="6">
    <source>
        <dbReference type="ARBA" id="ARBA00032875"/>
    </source>
</evidence>
<organism evidence="8 9">
    <name type="scientific">Amycolatopsis pigmentata</name>
    <dbReference type="NCBI Taxonomy" id="450801"/>
    <lineage>
        <taxon>Bacteria</taxon>
        <taxon>Bacillati</taxon>
        <taxon>Actinomycetota</taxon>
        <taxon>Actinomycetes</taxon>
        <taxon>Pseudonocardiales</taxon>
        <taxon>Pseudonocardiaceae</taxon>
        <taxon>Amycolatopsis</taxon>
    </lineage>
</organism>
<evidence type="ECO:0000256" key="4">
    <source>
        <dbReference type="ARBA" id="ARBA00023098"/>
    </source>
</evidence>
<dbReference type="Proteomes" id="UP001597417">
    <property type="component" value="Unassembled WGS sequence"/>
</dbReference>
<dbReference type="RefSeq" id="WP_378267729.1">
    <property type="nucleotide sequence ID" value="NZ_JBHUKR010000013.1"/>
</dbReference>
<evidence type="ECO:0000256" key="3">
    <source>
        <dbReference type="ARBA" id="ARBA00022832"/>
    </source>
</evidence>
<keyword evidence="9" id="KW-1185">Reference proteome</keyword>
<feature type="domain" description="AMP-dependent synthetase/ligase" evidence="7">
    <location>
        <begin position="27"/>
        <end position="364"/>
    </location>
</feature>
<dbReference type="Gene3D" id="3.30.300.30">
    <property type="match status" value="1"/>
</dbReference>
<comment type="catalytic activity">
    <reaction evidence="5">
        <text>a long-chain fatty acid + ATP + CoA = a long-chain fatty acyl-CoA + AMP + diphosphate</text>
        <dbReference type="Rhea" id="RHEA:15421"/>
        <dbReference type="ChEBI" id="CHEBI:30616"/>
        <dbReference type="ChEBI" id="CHEBI:33019"/>
        <dbReference type="ChEBI" id="CHEBI:57287"/>
        <dbReference type="ChEBI" id="CHEBI:57560"/>
        <dbReference type="ChEBI" id="CHEBI:83139"/>
        <dbReference type="ChEBI" id="CHEBI:456215"/>
        <dbReference type="EC" id="6.2.1.3"/>
    </reaction>
    <physiologicalReaction direction="left-to-right" evidence="5">
        <dbReference type="Rhea" id="RHEA:15422"/>
    </physiologicalReaction>
</comment>
<proteinExistence type="inferred from homology"/>
<evidence type="ECO:0000313" key="8">
    <source>
        <dbReference type="EMBL" id="MFD2419700.1"/>
    </source>
</evidence>
<protein>
    <recommendedName>
        <fullName evidence="6">Acyl-CoA synthetase</fullName>
    </recommendedName>
</protein>
<comment type="similarity">
    <text evidence="1">Belongs to the ATP-dependent AMP-binding enzyme family.</text>
</comment>
<evidence type="ECO:0000256" key="2">
    <source>
        <dbReference type="ARBA" id="ARBA00022598"/>
    </source>
</evidence>
<reference evidence="9" key="1">
    <citation type="journal article" date="2019" name="Int. J. Syst. Evol. Microbiol.">
        <title>The Global Catalogue of Microorganisms (GCM) 10K type strain sequencing project: providing services to taxonomists for standard genome sequencing and annotation.</title>
        <authorList>
            <consortium name="The Broad Institute Genomics Platform"/>
            <consortium name="The Broad Institute Genome Sequencing Center for Infectious Disease"/>
            <person name="Wu L."/>
            <person name="Ma J."/>
        </authorList>
    </citation>
    <scope>NUCLEOTIDE SEQUENCE [LARGE SCALE GENOMIC DNA]</scope>
    <source>
        <strain evidence="9">CGMCC 4.7645</strain>
    </source>
</reference>
<dbReference type="Pfam" id="PF00501">
    <property type="entry name" value="AMP-binding"/>
    <property type="match status" value="1"/>
</dbReference>
<dbReference type="InterPro" id="IPR020845">
    <property type="entry name" value="AMP-binding_CS"/>
</dbReference>
<keyword evidence="3" id="KW-0276">Fatty acid metabolism</keyword>
<dbReference type="EMBL" id="JBHUKR010000013">
    <property type="protein sequence ID" value="MFD2419700.1"/>
    <property type="molecule type" value="Genomic_DNA"/>
</dbReference>
<evidence type="ECO:0000313" key="9">
    <source>
        <dbReference type="Proteomes" id="UP001597417"/>
    </source>
</evidence>
<dbReference type="PROSITE" id="PS00455">
    <property type="entry name" value="AMP_BINDING"/>
    <property type="match status" value="1"/>
</dbReference>
<evidence type="ECO:0000259" key="7">
    <source>
        <dbReference type="Pfam" id="PF00501"/>
    </source>
</evidence>
<dbReference type="Gene3D" id="3.40.50.12780">
    <property type="entry name" value="N-terminal domain of ligase-like"/>
    <property type="match status" value="1"/>
</dbReference>
<evidence type="ECO:0000256" key="1">
    <source>
        <dbReference type="ARBA" id="ARBA00006432"/>
    </source>
</evidence>